<evidence type="ECO:0000313" key="2">
    <source>
        <dbReference type="Proteomes" id="UP000232003"/>
    </source>
</evidence>
<gene>
    <name evidence="1" type="ORF">COO91_01531</name>
</gene>
<sequence length="52" mass="5978">MQLREAIASLITLIISFNFSIARVVKHTLDDFSNILLAIKNPFPFPFSQVWN</sequence>
<organism evidence="1 2">
    <name type="scientific">Nostoc flagelliforme CCNUN1</name>
    <dbReference type="NCBI Taxonomy" id="2038116"/>
    <lineage>
        <taxon>Bacteria</taxon>
        <taxon>Bacillati</taxon>
        <taxon>Cyanobacteriota</taxon>
        <taxon>Cyanophyceae</taxon>
        <taxon>Nostocales</taxon>
        <taxon>Nostocaceae</taxon>
        <taxon>Nostoc</taxon>
    </lineage>
</organism>
<name>A0A2K8SJN6_9NOSO</name>
<keyword evidence="2" id="KW-1185">Reference proteome</keyword>
<dbReference type="EMBL" id="CP024785">
    <property type="protein sequence ID" value="AUB35641.1"/>
    <property type="molecule type" value="Genomic_DNA"/>
</dbReference>
<dbReference type="Proteomes" id="UP000232003">
    <property type="component" value="Chromosome"/>
</dbReference>
<evidence type="ECO:0000313" key="1">
    <source>
        <dbReference type="EMBL" id="AUB35641.1"/>
    </source>
</evidence>
<dbReference type="KEGG" id="nfl:COO91_01531"/>
<dbReference type="AlphaFoldDB" id="A0A2K8SJN6"/>
<proteinExistence type="predicted"/>
<protein>
    <submittedName>
        <fullName evidence="1">Uncharacterized protein</fullName>
    </submittedName>
</protein>
<reference evidence="1 2" key="1">
    <citation type="submission" date="2017-11" db="EMBL/GenBank/DDBJ databases">
        <title>Complete genome of a free-living desiccation-tolerant cyanobacterium and its photosynthetic adaptation to extreme terrestrial habitat.</title>
        <authorList>
            <person name="Shang J."/>
        </authorList>
    </citation>
    <scope>NUCLEOTIDE SEQUENCE [LARGE SCALE GENOMIC DNA]</scope>
    <source>
        <strain evidence="1 2">CCNUN1</strain>
    </source>
</reference>
<accession>A0A2K8SJN6</accession>